<dbReference type="Pfam" id="PF00440">
    <property type="entry name" value="TetR_N"/>
    <property type="match status" value="1"/>
</dbReference>
<gene>
    <name evidence="6" type="ORF">HNR67_007586</name>
</gene>
<evidence type="ECO:0000313" key="6">
    <source>
        <dbReference type="EMBL" id="MBB4681468.1"/>
    </source>
</evidence>
<keyword evidence="2 4" id="KW-0238">DNA-binding</keyword>
<accession>A0A7W7CKJ2</accession>
<dbReference type="GO" id="GO:0003677">
    <property type="term" value="F:DNA binding"/>
    <property type="evidence" value="ECO:0007669"/>
    <property type="project" value="UniProtKB-UniRule"/>
</dbReference>
<dbReference type="Gene3D" id="1.10.10.60">
    <property type="entry name" value="Homeodomain-like"/>
    <property type="match status" value="1"/>
</dbReference>
<evidence type="ECO:0000256" key="4">
    <source>
        <dbReference type="PROSITE-ProRule" id="PRU00335"/>
    </source>
</evidence>
<dbReference type="InterPro" id="IPR036271">
    <property type="entry name" value="Tet_transcr_reg_TetR-rel_C_sf"/>
</dbReference>
<evidence type="ECO:0000259" key="5">
    <source>
        <dbReference type="PROSITE" id="PS50977"/>
    </source>
</evidence>
<protein>
    <submittedName>
        <fullName evidence="6">AcrR family transcriptional regulator</fullName>
    </submittedName>
</protein>
<dbReference type="Pfam" id="PF16925">
    <property type="entry name" value="TetR_C_13"/>
    <property type="match status" value="1"/>
</dbReference>
<dbReference type="SUPFAM" id="SSF46689">
    <property type="entry name" value="Homeodomain-like"/>
    <property type="match status" value="1"/>
</dbReference>
<dbReference type="AlphaFoldDB" id="A0A7W7CKJ2"/>
<comment type="caution">
    <text evidence="6">The sequence shown here is derived from an EMBL/GenBank/DDBJ whole genome shotgun (WGS) entry which is preliminary data.</text>
</comment>
<dbReference type="SUPFAM" id="SSF48498">
    <property type="entry name" value="Tetracyclin repressor-like, C-terminal domain"/>
    <property type="match status" value="1"/>
</dbReference>
<dbReference type="PANTHER" id="PTHR47506:SF1">
    <property type="entry name" value="HTH-TYPE TRANSCRIPTIONAL REGULATOR YJDC"/>
    <property type="match status" value="1"/>
</dbReference>
<dbReference type="InterPro" id="IPR011075">
    <property type="entry name" value="TetR_C"/>
</dbReference>
<dbReference type="PROSITE" id="PS50977">
    <property type="entry name" value="HTH_TETR_2"/>
    <property type="match status" value="1"/>
</dbReference>
<organism evidence="6 7">
    <name type="scientific">Crossiella cryophila</name>
    <dbReference type="NCBI Taxonomy" id="43355"/>
    <lineage>
        <taxon>Bacteria</taxon>
        <taxon>Bacillati</taxon>
        <taxon>Actinomycetota</taxon>
        <taxon>Actinomycetes</taxon>
        <taxon>Pseudonocardiales</taxon>
        <taxon>Pseudonocardiaceae</taxon>
        <taxon>Crossiella</taxon>
    </lineage>
</organism>
<dbReference type="RefSeq" id="WP_185008063.1">
    <property type="nucleotide sequence ID" value="NZ_BAAAUI010000008.1"/>
</dbReference>
<dbReference type="Gene3D" id="1.10.357.10">
    <property type="entry name" value="Tetracycline Repressor, domain 2"/>
    <property type="match status" value="1"/>
</dbReference>
<feature type="domain" description="HTH tetR-type" evidence="5">
    <location>
        <begin position="8"/>
        <end position="68"/>
    </location>
</feature>
<keyword evidence="1" id="KW-0805">Transcription regulation</keyword>
<evidence type="ECO:0000313" key="7">
    <source>
        <dbReference type="Proteomes" id="UP000533598"/>
    </source>
</evidence>
<name>A0A7W7CKJ2_9PSEU</name>
<dbReference type="InterPro" id="IPR009057">
    <property type="entry name" value="Homeodomain-like_sf"/>
</dbReference>
<dbReference type="PANTHER" id="PTHR47506">
    <property type="entry name" value="TRANSCRIPTIONAL REGULATORY PROTEIN"/>
    <property type="match status" value="1"/>
</dbReference>
<keyword evidence="7" id="KW-1185">Reference proteome</keyword>
<evidence type="ECO:0000256" key="3">
    <source>
        <dbReference type="ARBA" id="ARBA00023163"/>
    </source>
</evidence>
<dbReference type="EMBL" id="JACHMH010000001">
    <property type="protein sequence ID" value="MBB4681468.1"/>
    <property type="molecule type" value="Genomic_DNA"/>
</dbReference>
<feature type="DNA-binding region" description="H-T-H motif" evidence="4">
    <location>
        <begin position="31"/>
        <end position="50"/>
    </location>
</feature>
<dbReference type="Proteomes" id="UP000533598">
    <property type="component" value="Unassembled WGS sequence"/>
</dbReference>
<dbReference type="InterPro" id="IPR001647">
    <property type="entry name" value="HTH_TetR"/>
</dbReference>
<evidence type="ECO:0000256" key="2">
    <source>
        <dbReference type="ARBA" id="ARBA00023125"/>
    </source>
</evidence>
<evidence type="ECO:0000256" key="1">
    <source>
        <dbReference type="ARBA" id="ARBA00023015"/>
    </source>
</evidence>
<sequence>MAIGRPREFDVDQALDRALEVFWRHGYEGAAMSDLTAAMGINRPSLYAAYGNKESLFRKALERYTTGPARHVTEALAEPTARATAEHLLYGTVDAVTADGCPRGCLVVQGALATGSGAEVVRAEISAHRRAVEVQLRERFERAQAEGDLPASASAAELARLVMVVSQGMSVHAADGVGREELRRVVEMVLTNFPR</sequence>
<reference evidence="6 7" key="1">
    <citation type="submission" date="2020-08" db="EMBL/GenBank/DDBJ databases">
        <title>Sequencing the genomes of 1000 actinobacteria strains.</title>
        <authorList>
            <person name="Klenk H.-P."/>
        </authorList>
    </citation>
    <scope>NUCLEOTIDE SEQUENCE [LARGE SCALE GENOMIC DNA]</scope>
    <source>
        <strain evidence="6 7">DSM 44230</strain>
    </source>
</reference>
<keyword evidence="3" id="KW-0804">Transcription</keyword>
<proteinExistence type="predicted"/>